<evidence type="ECO:0000256" key="1">
    <source>
        <dbReference type="SAM" id="MobiDB-lite"/>
    </source>
</evidence>
<dbReference type="EMBL" id="JBJJXI010000044">
    <property type="protein sequence ID" value="KAL3401675.1"/>
    <property type="molecule type" value="Genomic_DNA"/>
</dbReference>
<keyword evidence="3" id="KW-1185">Reference proteome</keyword>
<feature type="region of interest" description="Disordered" evidence="1">
    <location>
        <begin position="22"/>
        <end position="135"/>
    </location>
</feature>
<sequence>MTPALSVRSTSISTYRRVSWCSSTSGYTSPRRLGRAAASARYRARGRPNRRPSRPTYARRASPSSRARPGPGAASASARRKNPRARRWRTSRRSRRSLCKYRSSPATSPATSAPPRPTRTTAAASLAWTRRIRSR</sequence>
<comment type="caution">
    <text evidence="2">The sequence shown here is derived from an EMBL/GenBank/DDBJ whole genome shotgun (WGS) entry which is preliminary data.</text>
</comment>
<feature type="compositionally biased region" description="Low complexity" evidence="1">
    <location>
        <begin position="102"/>
        <end position="111"/>
    </location>
</feature>
<accession>A0ABD2X9H2</accession>
<feature type="compositionally biased region" description="Basic residues" evidence="1">
    <location>
        <begin position="42"/>
        <end position="53"/>
    </location>
</feature>
<feature type="compositionally biased region" description="Low complexity" evidence="1">
    <location>
        <begin position="54"/>
        <end position="77"/>
    </location>
</feature>
<gene>
    <name evidence="2" type="ORF">TKK_005243</name>
</gene>
<organism evidence="2 3">
    <name type="scientific">Trichogramma kaykai</name>
    <dbReference type="NCBI Taxonomy" id="54128"/>
    <lineage>
        <taxon>Eukaryota</taxon>
        <taxon>Metazoa</taxon>
        <taxon>Ecdysozoa</taxon>
        <taxon>Arthropoda</taxon>
        <taxon>Hexapoda</taxon>
        <taxon>Insecta</taxon>
        <taxon>Pterygota</taxon>
        <taxon>Neoptera</taxon>
        <taxon>Endopterygota</taxon>
        <taxon>Hymenoptera</taxon>
        <taxon>Apocrita</taxon>
        <taxon>Proctotrupomorpha</taxon>
        <taxon>Chalcidoidea</taxon>
        <taxon>Trichogrammatidae</taxon>
        <taxon>Trichogramma</taxon>
    </lineage>
</organism>
<evidence type="ECO:0000313" key="3">
    <source>
        <dbReference type="Proteomes" id="UP001627154"/>
    </source>
</evidence>
<feature type="compositionally biased region" description="Basic residues" evidence="1">
    <location>
        <begin position="78"/>
        <end position="99"/>
    </location>
</feature>
<proteinExistence type="predicted"/>
<dbReference type="Proteomes" id="UP001627154">
    <property type="component" value="Unassembled WGS sequence"/>
</dbReference>
<protein>
    <submittedName>
        <fullName evidence="2">Uncharacterized protein</fullName>
    </submittedName>
</protein>
<dbReference type="AlphaFoldDB" id="A0ABD2X9H2"/>
<evidence type="ECO:0000313" key="2">
    <source>
        <dbReference type="EMBL" id="KAL3401675.1"/>
    </source>
</evidence>
<reference evidence="2 3" key="1">
    <citation type="journal article" date="2024" name="bioRxiv">
        <title>A reference genome for Trichogramma kaykai: A tiny desert-dwelling parasitoid wasp with competing sex-ratio distorters.</title>
        <authorList>
            <person name="Culotta J."/>
            <person name="Lindsey A.R."/>
        </authorList>
    </citation>
    <scope>NUCLEOTIDE SEQUENCE [LARGE SCALE GENOMIC DNA]</scope>
    <source>
        <strain evidence="2 3">KSX58</strain>
    </source>
</reference>
<name>A0ABD2X9H2_9HYME</name>